<dbReference type="PANTHER" id="PTHR33295">
    <property type="entry name" value="ATPASE"/>
    <property type="match status" value="1"/>
</dbReference>
<sequence length="147" mass="17304">GRVRVKKCFQDYLSHGGLPEYLKYNDIEIIKSLYNDILYRDIAARYDIKEIKSLRNLSYYLVNNITTGISYNRLASMLGLGSVNTVKKYIEYLENSFLFSFTLKFDPSIRKQMMNQRRVYVVDNGFAKYVSINIFENRGVLLVKFCF</sequence>
<dbReference type="EMBL" id="ATBP01002236">
    <property type="protein sequence ID" value="ETR66097.1"/>
    <property type="molecule type" value="Genomic_DNA"/>
</dbReference>
<comment type="caution">
    <text evidence="2">The sequence shown here is derived from an EMBL/GenBank/DDBJ whole genome shotgun (WGS) entry which is preliminary data.</text>
</comment>
<evidence type="ECO:0000313" key="2">
    <source>
        <dbReference type="EMBL" id="ETR66097.1"/>
    </source>
</evidence>
<dbReference type="AlphaFoldDB" id="A0A1V1NU38"/>
<protein>
    <recommendedName>
        <fullName evidence="1">DUF4143 domain-containing protein</fullName>
    </recommendedName>
</protein>
<dbReference type="Pfam" id="PF13635">
    <property type="entry name" value="DUF4143"/>
    <property type="match status" value="1"/>
</dbReference>
<feature type="domain" description="DUF4143" evidence="1">
    <location>
        <begin position="40"/>
        <end position="134"/>
    </location>
</feature>
<proteinExistence type="predicted"/>
<name>A0A1V1NU38_9BACT</name>
<reference evidence="3" key="1">
    <citation type="submission" date="2012-11" db="EMBL/GenBank/DDBJ databases">
        <authorList>
            <person name="Lucero-Rivera Y.E."/>
            <person name="Tovar-Ramirez D."/>
        </authorList>
    </citation>
    <scope>NUCLEOTIDE SEQUENCE [LARGE SCALE GENOMIC DNA]</scope>
    <source>
        <strain evidence="3">Araruama</strain>
    </source>
</reference>
<dbReference type="InterPro" id="IPR025420">
    <property type="entry name" value="DUF4143"/>
</dbReference>
<dbReference type="PANTHER" id="PTHR33295:SF8">
    <property type="entry name" value="AAA+ ATPASE DOMAIN-CONTAINING PROTEIN"/>
    <property type="match status" value="1"/>
</dbReference>
<feature type="non-terminal residue" evidence="2">
    <location>
        <position position="1"/>
    </location>
</feature>
<evidence type="ECO:0000313" key="3">
    <source>
        <dbReference type="Proteomes" id="UP000189670"/>
    </source>
</evidence>
<gene>
    <name evidence="2" type="ORF">OMM_13258</name>
</gene>
<evidence type="ECO:0000259" key="1">
    <source>
        <dbReference type="Pfam" id="PF13635"/>
    </source>
</evidence>
<dbReference type="Proteomes" id="UP000189670">
    <property type="component" value="Unassembled WGS sequence"/>
</dbReference>
<organism evidence="2 3">
    <name type="scientific">Candidatus Magnetoglobus multicellularis str. Araruama</name>
    <dbReference type="NCBI Taxonomy" id="890399"/>
    <lineage>
        <taxon>Bacteria</taxon>
        <taxon>Pseudomonadati</taxon>
        <taxon>Thermodesulfobacteriota</taxon>
        <taxon>Desulfobacteria</taxon>
        <taxon>Desulfobacterales</taxon>
        <taxon>Desulfobacteraceae</taxon>
        <taxon>Candidatus Magnetoglobus</taxon>
    </lineage>
</organism>
<accession>A0A1V1NU38</accession>